<protein>
    <submittedName>
        <fullName evidence="2">Uncharacterized protein</fullName>
    </submittedName>
</protein>
<dbReference type="AlphaFoldDB" id="A0A915KHM3"/>
<proteinExistence type="predicted"/>
<accession>A0A915KHM3</accession>
<evidence type="ECO:0000313" key="1">
    <source>
        <dbReference type="Proteomes" id="UP000887565"/>
    </source>
</evidence>
<keyword evidence="1" id="KW-1185">Reference proteome</keyword>
<organism evidence="1 2">
    <name type="scientific">Romanomermis culicivorax</name>
    <name type="common">Nematode worm</name>
    <dbReference type="NCBI Taxonomy" id="13658"/>
    <lineage>
        <taxon>Eukaryota</taxon>
        <taxon>Metazoa</taxon>
        <taxon>Ecdysozoa</taxon>
        <taxon>Nematoda</taxon>
        <taxon>Enoplea</taxon>
        <taxon>Dorylaimia</taxon>
        <taxon>Mermithida</taxon>
        <taxon>Mermithoidea</taxon>
        <taxon>Mermithidae</taxon>
        <taxon>Romanomermis</taxon>
    </lineage>
</organism>
<evidence type="ECO:0000313" key="2">
    <source>
        <dbReference type="WBParaSite" id="nRc.2.0.1.t37486-RA"/>
    </source>
</evidence>
<name>A0A915KHM3_ROMCU</name>
<dbReference type="Proteomes" id="UP000887565">
    <property type="component" value="Unplaced"/>
</dbReference>
<reference evidence="2" key="1">
    <citation type="submission" date="2022-11" db="UniProtKB">
        <authorList>
            <consortium name="WormBaseParasite"/>
        </authorList>
    </citation>
    <scope>IDENTIFICATION</scope>
</reference>
<sequence length="168" mass="18843">MVIFHDGPDSWGLESGIFELSGNYVRHLLKSSHSTNRSDSCSKVSLPSLLNAGDSNLMSAKSYLCRSDYSDNTSRRCLCPVFQDRNLSRSVPGLNLLHAIHCPRLSISTPDLICTIRLDDRKHEEKLADFPKLFLLLGYLLALIFRAIRNLESSFVAAGEKLAVTFRR</sequence>
<dbReference type="WBParaSite" id="nRc.2.0.1.t37486-RA">
    <property type="protein sequence ID" value="nRc.2.0.1.t37486-RA"/>
    <property type="gene ID" value="nRc.2.0.1.g37486"/>
</dbReference>